<dbReference type="HOGENOM" id="CLU_1643159_0_0_1"/>
<name>M3YV41_MUSPF</name>
<proteinExistence type="predicted"/>
<protein>
    <submittedName>
        <fullName evidence="1">Uncharacterized protein</fullName>
    </submittedName>
</protein>
<accession>M3YV41</accession>
<dbReference type="EMBL" id="AEYP01051294">
    <property type="status" value="NOT_ANNOTATED_CDS"/>
    <property type="molecule type" value="Genomic_DNA"/>
</dbReference>
<dbReference type="EMBL" id="AEYP01051293">
    <property type="status" value="NOT_ANNOTATED_CDS"/>
    <property type="molecule type" value="Genomic_DNA"/>
</dbReference>
<reference evidence="1" key="1">
    <citation type="submission" date="2024-06" db="UniProtKB">
        <authorList>
            <consortium name="Ensembl"/>
        </authorList>
    </citation>
    <scope>IDENTIFICATION</scope>
</reference>
<evidence type="ECO:0000313" key="1">
    <source>
        <dbReference type="Ensembl" id="ENSMPUP00000015201.1"/>
    </source>
</evidence>
<dbReference type="AlphaFoldDB" id="M3YV41"/>
<dbReference type="Ensembl" id="ENSMPUT00000015440.1">
    <property type="protein sequence ID" value="ENSMPUP00000015201.1"/>
    <property type="gene ID" value="ENSMPUG00000015311.1"/>
</dbReference>
<dbReference type="InParanoid" id="M3YV41"/>
<organism evidence="1">
    <name type="scientific">Mustela putorius furo</name>
    <name type="common">European domestic ferret</name>
    <name type="synonym">Mustela furo</name>
    <dbReference type="NCBI Taxonomy" id="9669"/>
    <lineage>
        <taxon>Eukaryota</taxon>
        <taxon>Metazoa</taxon>
        <taxon>Chordata</taxon>
        <taxon>Craniata</taxon>
        <taxon>Vertebrata</taxon>
        <taxon>Euteleostomi</taxon>
        <taxon>Mammalia</taxon>
        <taxon>Eutheria</taxon>
        <taxon>Laurasiatheria</taxon>
        <taxon>Carnivora</taxon>
        <taxon>Caniformia</taxon>
        <taxon>Musteloidea</taxon>
        <taxon>Mustelidae</taxon>
        <taxon>Mustelinae</taxon>
        <taxon>Mustela</taxon>
    </lineage>
</organism>
<sequence length="161" mass="17633">MSHTEPRGVGHSTGGPSVEMPWLCVWERAQTAVLTAQWSPTSWLSWATRVSRSCSCRARDLASCSSSSFSSRRCRSSCLTSASSCSRELRWPRDSRSCRRSWAASCPFPASSSWTGAISFSRRSRPARASSFRSSSPASCSSWALCCLWSSCALQLSPSRT</sequence>